<keyword evidence="4" id="KW-1185">Reference proteome</keyword>
<dbReference type="InterPro" id="IPR000073">
    <property type="entry name" value="AB_hydrolase_1"/>
</dbReference>
<feature type="domain" description="AB hydrolase-1" evidence="2">
    <location>
        <begin position="39"/>
        <end position="282"/>
    </location>
</feature>
<name>A0ABY5APJ5_9CYAN</name>
<dbReference type="EMBL" id="CP098611">
    <property type="protein sequence ID" value="USR90745.1"/>
    <property type="molecule type" value="Genomic_DNA"/>
</dbReference>
<dbReference type="GO" id="GO:0016787">
    <property type="term" value="F:hydrolase activity"/>
    <property type="evidence" value="ECO:0007669"/>
    <property type="project" value="UniProtKB-KW"/>
</dbReference>
<feature type="region of interest" description="Disordered" evidence="1">
    <location>
        <begin position="295"/>
        <end position="315"/>
    </location>
</feature>
<dbReference type="Proteomes" id="UP001056708">
    <property type="component" value="Chromosome"/>
</dbReference>
<dbReference type="SUPFAM" id="SSF53474">
    <property type="entry name" value="alpha/beta-Hydrolases"/>
    <property type="match status" value="1"/>
</dbReference>
<proteinExistence type="predicted"/>
<evidence type="ECO:0000256" key="1">
    <source>
        <dbReference type="SAM" id="MobiDB-lite"/>
    </source>
</evidence>
<dbReference type="Pfam" id="PF12697">
    <property type="entry name" value="Abhydrolase_6"/>
    <property type="match status" value="1"/>
</dbReference>
<evidence type="ECO:0000313" key="4">
    <source>
        <dbReference type="Proteomes" id="UP001056708"/>
    </source>
</evidence>
<dbReference type="Gene3D" id="3.40.50.1820">
    <property type="entry name" value="alpha/beta hydrolase"/>
    <property type="match status" value="1"/>
</dbReference>
<sequence>MRIPPGFRQEAIQTSLGRMAYYSLDPDSPLDPPANAETLVFIHGLGGGSSAYEWSKVYPAFASRYRILAPDLIGWGRSEHPQRDYNPDDYITMIGDFLSATCEGPVTVVASSLTAAFTIRTAIAHPDRFKSLILTNPTGLSDFGNSYNNTFFAQIVKTPIIDRLFYGLGVATPGGIRSFLEQRQFADPKRIYEEIIEAYLESAQQENADYAALAFVRGDCCFDLARYLPELRVPTAMLWGKKSQFVNFEVGRRLADLNPQAVQAFEVLEDVGLTPHLELPAVTISLIETFLSKLSPNPPREPQSAFSASSGSEST</sequence>
<protein>
    <submittedName>
        <fullName evidence="3">Alpha/beta hydrolase</fullName>
    </submittedName>
</protein>
<accession>A0ABY5APJ5</accession>
<keyword evidence="3" id="KW-0378">Hydrolase</keyword>
<organism evidence="3 4">
    <name type="scientific">Phormidium yuhuli AB48</name>
    <dbReference type="NCBI Taxonomy" id="2940671"/>
    <lineage>
        <taxon>Bacteria</taxon>
        <taxon>Bacillati</taxon>
        <taxon>Cyanobacteriota</taxon>
        <taxon>Cyanophyceae</taxon>
        <taxon>Oscillatoriophycideae</taxon>
        <taxon>Oscillatoriales</taxon>
        <taxon>Oscillatoriaceae</taxon>
        <taxon>Phormidium</taxon>
        <taxon>Phormidium yuhuli</taxon>
    </lineage>
</organism>
<evidence type="ECO:0000313" key="3">
    <source>
        <dbReference type="EMBL" id="USR90745.1"/>
    </source>
</evidence>
<dbReference type="InterPro" id="IPR029058">
    <property type="entry name" value="AB_hydrolase_fold"/>
</dbReference>
<dbReference type="PANTHER" id="PTHR46438:SF2">
    <property type="entry name" value="ALPHA_BETA-HYDROLASES SUPERFAMILY PROTEIN"/>
    <property type="match status" value="1"/>
</dbReference>
<gene>
    <name evidence="3" type="ORF">NEA10_18275</name>
</gene>
<dbReference type="PANTHER" id="PTHR46438">
    <property type="entry name" value="ALPHA/BETA-HYDROLASES SUPERFAMILY PROTEIN"/>
    <property type="match status" value="1"/>
</dbReference>
<reference evidence="3" key="1">
    <citation type="submission" date="2022-06" db="EMBL/GenBank/DDBJ databases">
        <title>Genome sequence of Phormidium yuhuli AB48 isolated from an industrial photobioreactor environment.</title>
        <authorList>
            <person name="Qiu Y."/>
            <person name="Noonan A.J.C."/>
            <person name="Dofher K."/>
            <person name="Koch M."/>
            <person name="Kieft B."/>
            <person name="Lin X."/>
            <person name="Ziels R.M."/>
            <person name="Hallam S.J."/>
        </authorList>
    </citation>
    <scope>NUCLEOTIDE SEQUENCE</scope>
    <source>
        <strain evidence="3">AB48</strain>
    </source>
</reference>
<dbReference type="PRINTS" id="PR00111">
    <property type="entry name" value="ABHYDROLASE"/>
</dbReference>
<feature type="compositionally biased region" description="Low complexity" evidence="1">
    <location>
        <begin position="304"/>
        <end position="315"/>
    </location>
</feature>
<evidence type="ECO:0000259" key="2">
    <source>
        <dbReference type="Pfam" id="PF12697"/>
    </source>
</evidence>
<dbReference type="RefSeq" id="WP_252662769.1">
    <property type="nucleotide sequence ID" value="NZ_CP098611.1"/>
</dbReference>